<proteinExistence type="predicted"/>
<accession>A0ABR0Y2P8</accession>
<evidence type="ECO:0000256" key="1">
    <source>
        <dbReference type="SAM" id="MobiDB-lite"/>
    </source>
</evidence>
<dbReference type="PROSITE" id="PS50017">
    <property type="entry name" value="DEATH_DOMAIN"/>
    <property type="match status" value="1"/>
</dbReference>
<evidence type="ECO:0000259" key="2">
    <source>
        <dbReference type="PROSITE" id="PS50017"/>
    </source>
</evidence>
<sequence>MDTVSPEHLRRLRLEFNKLVVQISRNLGDQNCFQWFKTLWAGIVPKQKLESATDISQFLVMLLEGDHVSLTNIEPLKAQFDTLELGHLTRLCSEYEDRAAVLRETVFLSGLSSDCVQDFQRMNIGDTSGDGLFSSAHPPVSESGSCLLGTQPMNEPEESDENHFRPGSAQNTPTALTPSRSAQGVLGNDSRSPQGKLGNDSRSPQGMLGNDSRSPQGMLGNDSRSPQGMLGNDSRSPQGMLGKESRSPQGMLGNDSRSPQGMLGKESCPLEQEGSSPVLDSPTGCSAKFSRSLQGPKLNPDVFVKDLPFLIWHQFTVALSVKRADGHDWRWLADKLGIPATYRDLWRQNCSNPAEKVLDSWKNKIGEATVGTLFNHMISMEREDLADIL</sequence>
<dbReference type="InterPro" id="IPR000488">
    <property type="entry name" value="Death_dom"/>
</dbReference>
<feature type="compositionally biased region" description="Polar residues" evidence="1">
    <location>
        <begin position="168"/>
        <end position="182"/>
    </location>
</feature>
<dbReference type="Gene3D" id="1.10.533.10">
    <property type="entry name" value="Death Domain, Fas"/>
    <property type="match status" value="2"/>
</dbReference>
<dbReference type="Proteomes" id="UP001369086">
    <property type="component" value="Unassembled WGS sequence"/>
</dbReference>
<evidence type="ECO:0000313" key="4">
    <source>
        <dbReference type="Proteomes" id="UP001369086"/>
    </source>
</evidence>
<dbReference type="EMBL" id="JAHFZB010000054">
    <property type="protein sequence ID" value="KAK6466670.1"/>
    <property type="molecule type" value="Genomic_DNA"/>
</dbReference>
<dbReference type="Pfam" id="PF00531">
    <property type="entry name" value="Death"/>
    <property type="match status" value="1"/>
</dbReference>
<organism evidence="3 4">
    <name type="scientific">Huso huso</name>
    <name type="common">Beluga</name>
    <name type="synonym">Acipenser huso</name>
    <dbReference type="NCBI Taxonomy" id="61971"/>
    <lineage>
        <taxon>Eukaryota</taxon>
        <taxon>Metazoa</taxon>
        <taxon>Chordata</taxon>
        <taxon>Craniata</taxon>
        <taxon>Vertebrata</taxon>
        <taxon>Euteleostomi</taxon>
        <taxon>Actinopterygii</taxon>
        <taxon>Chondrostei</taxon>
        <taxon>Acipenseriformes</taxon>
        <taxon>Acipenseridae</taxon>
        <taxon>Huso</taxon>
    </lineage>
</organism>
<evidence type="ECO:0000313" key="3">
    <source>
        <dbReference type="EMBL" id="KAK6466670.1"/>
    </source>
</evidence>
<dbReference type="SUPFAM" id="SSF47986">
    <property type="entry name" value="DEATH domain"/>
    <property type="match status" value="2"/>
</dbReference>
<name>A0ABR0Y2P8_HUSHU</name>
<comment type="caution">
    <text evidence="3">The sequence shown here is derived from an EMBL/GenBank/DDBJ whole genome shotgun (WGS) entry which is preliminary data.</text>
</comment>
<feature type="region of interest" description="Disordered" evidence="1">
    <location>
        <begin position="130"/>
        <end position="291"/>
    </location>
</feature>
<feature type="domain" description="Death" evidence="2">
    <location>
        <begin position="326"/>
        <end position="389"/>
    </location>
</feature>
<gene>
    <name evidence="3" type="ORF">HHUSO_G35952</name>
</gene>
<protein>
    <recommendedName>
        <fullName evidence="2">Death domain-containing protein</fullName>
    </recommendedName>
</protein>
<dbReference type="InterPro" id="IPR011029">
    <property type="entry name" value="DEATH-like_dom_sf"/>
</dbReference>
<keyword evidence="4" id="KW-1185">Reference proteome</keyword>
<reference evidence="3 4" key="1">
    <citation type="submission" date="2021-05" db="EMBL/GenBank/DDBJ databases">
        <authorList>
            <person name="Zahm M."/>
            <person name="Klopp C."/>
            <person name="Cabau C."/>
            <person name="Kuhl H."/>
            <person name="Suciu R."/>
            <person name="Ciorpac M."/>
            <person name="Holostenco D."/>
            <person name="Gessner J."/>
            <person name="Wuertz S."/>
            <person name="Hohne C."/>
            <person name="Stock M."/>
            <person name="Gislard M."/>
            <person name="Lluch J."/>
            <person name="Milhes M."/>
            <person name="Lampietro C."/>
            <person name="Lopez Roques C."/>
            <person name="Donnadieu C."/>
            <person name="Du K."/>
            <person name="Schartl M."/>
            <person name="Guiguen Y."/>
        </authorList>
    </citation>
    <scope>NUCLEOTIDE SEQUENCE [LARGE SCALE GENOMIC DNA]</scope>
    <source>
        <strain evidence="3">Hh-F2</strain>
        <tissue evidence="3">Blood</tissue>
    </source>
</reference>